<keyword evidence="4" id="KW-1185">Reference proteome</keyword>
<accession>A0A397SC54</accession>
<gene>
    <name evidence="3" type="ORF">C1645_744186</name>
</gene>
<keyword evidence="2" id="KW-1133">Transmembrane helix</keyword>
<comment type="caution">
    <text evidence="3">The sequence shown here is derived from an EMBL/GenBank/DDBJ whole genome shotgun (WGS) entry which is preliminary data.</text>
</comment>
<protein>
    <submittedName>
        <fullName evidence="3">Uncharacterized protein</fullName>
    </submittedName>
</protein>
<dbReference type="EMBL" id="QKYT01000731">
    <property type="protein sequence ID" value="RIA81885.1"/>
    <property type="molecule type" value="Genomic_DNA"/>
</dbReference>
<dbReference type="Proteomes" id="UP000265703">
    <property type="component" value="Unassembled WGS sequence"/>
</dbReference>
<evidence type="ECO:0000256" key="1">
    <source>
        <dbReference type="SAM" id="MobiDB-lite"/>
    </source>
</evidence>
<evidence type="ECO:0000313" key="4">
    <source>
        <dbReference type="Proteomes" id="UP000265703"/>
    </source>
</evidence>
<keyword evidence="2" id="KW-0812">Transmembrane</keyword>
<feature type="region of interest" description="Disordered" evidence="1">
    <location>
        <begin position="86"/>
        <end position="107"/>
    </location>
</feature>
<evidence type="ECO:0000313" key="3">
    <source>
        <dbReference type="EMBL" id="RIA81885.1"/>
    </source>
</evidence>
<evidence type="ECO:0000256" key="2">
    <source>
        <dbReference type="SAM" id="Phobius"/>
    </source>
</evidence>
<reference evidence="3 4" key="1">
    <citation type="submission" date="2018-06" db="EMBL/GenBank/DDBJ databases">
        <title>Comparative genomics reveals the genomic features of Rhizophagus irregularis, R. cerebriforme, R. diaphanum and Gigaspora rosea, and their symbiotic lifestyle signature.</title>
        <authorList>
            <person name="Morin E."/>
            <person name="San Clemente H."/>
            <person name="Chen E.C.H."/>
            <person name="De La Providencia I."/>
            <person name="Hainaut M."/>
            <person name="Kuo A."/>
            <person name="Kohler A."/>
            <person name="Murat C."/>
            <person name="Tang N."/>
            <person name="Roy S."/>
            <person name="Loubradou J."/>
            <person name="Henrissat B."/>
            <person name="Grigoriev I.V."/>
            <person name="Corradi N."/>
            <person name="Roux C."/>
            <person name="Martin F.M."/>
        </authorList>
    </citation>
    <scope>NUCLEOTIDE SEQUENCE [LARGE SCALE GENOMIC DNA]</scope>
    <source>
        <strain evidence="3 4">DAOM 227022</strain>
    </source>
</reference>
<proteinExistence type="predicted"/>
<sequence length="107" mass="12433">MWQSSLCFRFDTGIGNGSLNSSVQNGRENEMLLTFLFFIFFCRIGFFRFQLRNLKRSNRMFLLFCRFSPENLGLETFSSRNLGLETFGSGNSESEKKHSALKMETET</sequence>
<name>A0A397SC54_9GLOM</name>
<dbReference type="AlphaFoldDB" id="A0A397SC54"/>
<keyword evidence="2" id="KW-0472">Membrane</keyword>
<feature type="transmembrane region" description="Helical" evidence="2">
    <location>
        <begin position="31"/>
        <end position="51"/>
    </location>
</feature>
<feature type="compositionally biased region" description="Basic and acidic residues" evidence="1">
    <location>
        <begin position="93"/>
        <end position="107"/>
    </location>
</feature>
<organism evidence="3 4">
    <name type="scientific">Glomus cerebriforme</name>
    <dbReference type="NCBI Taxonomy" id="658196"/>
    <lineage>
        <taxon>Eukaryota</taxon>
        <taxon>Fungi</taxon>
        <taxon>Fungi incertae sedis</taxon>
        <taxon>Mucoromycota</taxon>
        <taxon>Glomeromycotina</taxon>
        <taxon>Glomeromycetes</taxon>
        <taxon>Glomerales</taxon>
        <taxon>Glomeraceae</taxon>
        <taxon>Glomus</taxon>
    </lineage>
</organism>